<evidence type="ECO:0000256" key="1">
    <source>
        <dbReference type="ARBA" id="ARBA00022443"/>
    </source>
</evidence>
<dbReference type="PROSITE" id="PS50002">
    <property type="entry name" value="SH3"/>
    <property type="match status" value="3"/>
</dbReference>
<proteinExistence type="predicted"/>
<dbReference type="CDD" id="cd00174">
    <property type="entry name" value="SH3"/>
    <property type="match status" value="1"/>
</dbReference>
<dbReference type="InterPro" id="IPR001452">
    <property type="entry name" value="SH3_domain"/>
</dbReference>
<evidence type="ECO:0000259" key="4">
    <source>
        <dbReference type="PROSITE" id="PS50002"/>
    </source>
</evidence>
<feature type="compositionally biased region" description="Polar residues" evidence="3">
    <location>
        <begin position="7"/>
        <end position="23"/>
    </location>
</feature>
<sequence>MIEDQAVNGSGANSLKSLNSAKPQVDESSNKNAAITEDIISPQQSTIPQYDAVSVEPREMNPYGEWYVALYDFVPSEPNDLPLKAGDRILVTESVNDWWKGTCDGKSGIFPANYVQKDPSVLSSSANEVPDLGSGRALAAFEATADNQLSLRVGDIVKVRIKSSAGWWQGEMANGKGEKKIGWFPGNYIEMIEDGKPLLAEAMFDYTAQRDDELTFKRGAVIIVNDRSNREWWKGRLESTATGSEALFPANYVRLR</sequence>
<evidence type="ECO:0000313" key="5">
    <source>
        <dbReference type="EMBL" id="MFH4980836.1"/>
    </source>
</evidence>
<name>A0ABD6ENH3_9BILA</name>
<dbReference type="Gene3D" id="2.30.30.40">
    <property type="entry name" value="SH3 Domains"/>
    <property type="match status" value="3"/>
</dbReference>
<gene>
    <name evidence="5" type="ORF">AB6A40_007545</name>
</gene>
<dbReference type="PANTHER" id="PTHR45929:SF7">
    <property type="entry name" value="LAS SEVENTEEN-BINDING PROTEIN 1"/>
    <property type="match status" value="1"/>
</dbReference>
<protein>
    <recommendedName>
        <fullName evidence="4">SH3 domain-containing protein</fullName>
    </recommendedName>
</protein>
<dbReference type="SMART" id="SM00326">
    <property type="entry name" value="SH3"/>
    <property type="match status" value="3"/>
</dbReference>
<dbReference type="InterPro" id="IPR036028">
    <property type="entry name" value="SH3-like_dom_sf"/>
</dbReference>
<dbReference type="PRINTS" id="PR00452">
    <property type="entry name" value="SH3DOMAIN"/>
</dbReference>
<dbReference type="InterPro" id="IPR050670">
    <property type="entry name" value="STAM"/>
</dbReference>
<evidence type="ECO:0000256" key="3">
    <source>
        <dbReference type="SAM" id="MobiDB-lite"/>
    </source>
</evidence>
<feature type="domain" description="SH3" evidence="4">
    <location>
        <begin position="62"/>
        <end position="120"/>
    </location>
</feature>
<dbReference type="Pfam" id="PF00018">
    <property type="entry name" value="SH3_1"/>
    <property type="match status" value="3"/>
</dbReference>
<comment type="caution">
    <text evidence="5">The sequence shown here is derived from an EMBL/GenBank/DDBJ whole genome shotgun (WGS) entry which is preliminary data.</text>
</comment>
<dbReference type="EMBL" id="JBGFUD010006171">
    <property type="protein sequence ID" value="MFH4980836.1"/>
    <property type="molecule type" value="Genomic_DNA"/>
</dbReference>
<dbReference type="AlphaFoldDB" id="A0ABD6ENH3"/>
<feature type="domain" description="SH3" evidence="4">
    <location>
        <begin position="130"/>
        <end position="194"/>
    </location>
</feature>
<keyword evidence="6" id="KW-1185">Reference proteome</keyword>
<feature type="domain" description="SH3" evidence="4">
    <location>
        <begin position="195"/>
        <end position="256"/>
    </location>
</feature>
<feature type="region of interest" description="Disordered" evidence="3">
    <location>
        <begin position="1"/>
        <end position="30"/>
    </location>
</feature>
<dbReference type="PANTHER" id="PTHR45929">
    <property type="entry name" value="JAK PATHWAY SIGNAL TRANSDUCTION ADAPTOR MOLECULE"/>
    <property type="match status" value="1"/>
</dbReference>
<dbReference type="Proteomes" id="UP001608902">
    <property type="component" value="Unassembled WGS sequence"/>
</dbReference>
<reference evidence="5 6" key="1">
    <citation type="submission" date="2024-08" db="EMBL/GenBank/DDBJ databases">
        <title>Gnathostoma spinigerum genome.</title>
        <authorList>
            <person name="Gonzalez-Bertolin B."/>
            <person name="Monzon S."/>
            <person name="Zaballos A."/>
            <person name="Jimenez P."/>
            <person name="Dekumyoy P."/>
            <person name="Varona S."/>
            <person name="Cuesta I."/>
            <person name="Sumanam S."/>
            <person name="Adisakwattana P."/>
            <person name="Gasser R.B."/>
            <person name="Hernandez-Gonzalez A."/>
            <person name="Young N.D."/>
            <person name="Perteguer M.J."/>
        </authorList>
    </citation>
    <scope>NUCLEOTIDE SEQUENCE [LARGE SCALE GENOMIC DNA]</scope>
    <source>
        <strain evidence="5">AL3</strain>
        <tissue evidence="5">Liver</tissue>
    </source>
</reference>
<organism evidence="5 6">
    <name type="scientific">Gnathostoma spinigerum</name>
    <dbReference type="NCBI Taxonomy" id="75299"/>
    <lineage>
        <taxon>Eukaryota</taxon>
        <taxon>Metazoa</taxon>
        <taxon>Ecdysozoa</taxon>
        <taxon>Nematoda</taxon>
        <taxon>Chromadorea</taxon>
        <taxon>Rhabditida</taxon>
        <taxon>Spirurina</taxon>
        <taxon>Gnathostomatomorpha</taxon>
        <taxon>Gnathostomatoidea</taxon>
        <taxon>Gnathostomatidae</taxon>
        <taxon>Gnathostoma</taxon>
    </lineage>
</organism>
<evidence type="ECO:0000313" key="6">
    <source>
        <dbReference type="Proteomes" id="UP001608902"/>
    </source>
</evidence>
<accession>A0ABD6ENH3</accession>
<evidence type="ECO:0000256" key="2">
    <source>
        <dbReference type="PROSITE-ProRule" id="PRU00192"/>
    </source>
</evidence>
<keyword evidence="1 2" id="KW-0728">SH3 domain</keyword>
<dbReference type="SUPFAM" id="SSF50044">
    <property type="entry name" value="SH3-domain"/>
    <property type="match status" value="3"/>
</dbReference>